<dbReference type="Proteomes" id="UP000007148">
    <property type="component" value="Unassembled WGS sequence"/>
</dbReference>
<proteinExistence type="predicted"/>
<dbReference type="OrthoDB" id="88410at2759"/>
<dbReference type="InParanoid" id="G4TQI7"/>
<protein>
    <submittedName>
        <fullName evidence="2">Uncharacterized protein</fullName>
    </submittedName>
</protein>
<dbReference type="AlphaFoldDB" id="G4TQI7"/>
<accession>G4TQI7</accession>
<dbReference type="eggNOG" id="ENOG502SCRY">
    <property type="taxonomic scope" value="Eukaryota"/>
</dbReference>
<dbReference type="EMBL" id="CAFZ01000236">
    <property type="protein sequence ID" value="CCA73580.1"/>
    <property type="molecule type" value="Genomic_DNA"/>
</dbReference>
<dbReference type="PANTHER" id="PTHR34724:SF2">
    <property type="entry name" value="OS12G0596101 PROTEIN"/>
    <property type="match status" value="1"/>
</dbReference>
<gene>
    <name evidence="2" type="ORF">PIIN_07532</name>
</gene>
<sequence length="67" mass="7310">MCWATTCNKCGKTTWAGCGRHAEQVMSKVPEENRCVCGKTELKEGKTEDEVAAENKQDSEQSGCILA</sequence>
<dbReference type="HOGENOM" id="CLU_175850_0_1_1"/>
<keyword evidence="3" id="KW-1185">Reference proteome</keyword>
<comment type="caution">
    <text evidence="2">The sequence shown here is derived from an EMBL/GenBank/DDBJ whole genome shotgun (WGS) entry which is preliminary data.</text>
</comment>
<evidence type="ECO:0000313" key="2">
    <source>
        <dbReference type="EMBL" id="CCA73580.1"/>
    </source>
</evidence>
<evidence type="ECO:0000313" key="3">
    <source>
        <dbReference type="Proteomes" id="UP000007148"/>
    </source>
</evidence>
<dbReference type="OMA" id="WCTCISE"/>
<reference evidence="2 3" key="1">
    <citation type="journal article" date="2011" name="PLoS Pathog.">
        <title>Endophytic Life Strategies Decoded by Genome and Transcriptome Analyses of the Mutualistic Root Symbiont Piriformospora indica.</title>
        <authorList>
            <person name="Zuccaro A."/>
            <person name="Lahrmann U."/>
            <person name="Guldener U."/>
            <person name="Langen G."/>
            <person name="Pfiffi S."/>
            <person name="Biedenkopf D."/>
            <person name="Wong P."/>
            <person name="Samans B."/>
            <person name="Grimm C."/>
            <person name="Basiewicz M."/>
            <person name="Murat C."/>
            <person name="Martin F."/>
            <person name="Kogel K.H."/>
        </authorList>
    </citation>
    <scope>NUCLEOTIDE SEQUENCE [LARGE SCALE GENOMIC DNA]</scope>
    <source>
        <strain evidence="2 3">DSM 11827</strain>
    </source>
</reference>
<name>G4TQI7_SERID</name>
<organism evidence="2 3">
    <name type="scientific">Serendipita indica (strain DSM 11827)</name>
    <name type="common">Root endophyte fungus</name>
    <name type="synonym">Piriformospora indica</name>
    <dbReference type="NCBI Taxonomy" id="1109443"/>
    <lineage>
        <taxon>Eukaryota</taxon>
        <taxon>Fungi</taxon>
        <taxon>Dikarya</taxon>
        <taxon>Basidiomycota</taxon>
        <taxon>Agaricomycotina</taxon>
        <taxon>Agaricomycetes</taxon>
        <taxon>Sebacinales</taxon>
        <taxon>Serendipitaceae</taxon>
        <taxon>Serendipita</taxon>
    </lineage>
</organism>
<evidence type="ECO:0000256" key="1">
    <source>
        <dbReference type="SAM" id="MobiDB-lite"/>
    </source>
</evidence>
<dbReference type="PANTHER" id="PTHR34724">
    <property type="entry name" value="OS12G0596101 PROTEIN"/>
    <property type="match status" value="1"/>
</dbReference>
<feature type="region of interest" description="Disordered" evidence="1">
    <location>
        <begin position="45"/>
        <end position="67"/>
    </location>
</feature>
<feature type="compositionally biased region" description="Basic and acidic residues" evidence="1">
    <location>
        <begin position="45"/>
        <end position="59"/>
    </location>
</feature>